<comment type="caution">
    <text evidence="1">The sequence shown here is derived from an EMBL/GenBank/DDBJ whole genome shotgun (WGS) entry which is preliminary data.</text>
</comment>
<dbReference type="EMBL" id="CM047737">
    <property type="protein sequence ID" value="KAJ0047634.1"/>
    <property type="molecule type" value="Genomic_DNA"/>
</dbReference>
<evidence type="ECO:0000313" key="1">
    <source>
        <dbReference type="EMBL" id="KAJ0047634.1"/>
    </source>
</evidence>
<evidence type="ECO:0000313" key="2">
    <source>
        <dbReference type="Proteomes" id="UP001163603"/>
    </source>
</evidence>
<accession>A0ACC0ZBJ9</accession>
<gene>
    <name evidence="1" type="ORF">Pint_16055</name>
</gene>
<reference evidence="2" key="1">
    <citation type="journal article" date="2023" name="G3 (Bethesda)">
        <title>Genome assembly and association tests identify interacting loci associated with vigor, precocity, and sex in interspecific pistachio rootstocks.</title>
        <authorList>
            <person name="Palmer W."/>
            <person name="Jacygrad E."/>
            <person name="Sagayaradj S."/>
            <person name="Cavanaugh K."/>
            <person name="Han R."/>
            <person name="Bertier L."/>
            <person name="Beede B."/>
            <person name="Kafkas S."/>
            <person name="Golino D."/>
            <person name="Preece J."/>
            <person name="Michelmore R."/>
        </authorList>
    </citation>
    <scope>NUCLEOTIDE SEQUENCE [LARGE SCALE GENOMIC DNA]</scope>
</reference>
<dbReference type="Proteomes" id="UP001163603">
    <property type="component" value="Chromosome 2"/>
</dbReference>
<sequence length="103" mass="11359">MSVHQLPPSNGHISPTPSNGHLDLSSPPSDHNPTSPALPSLTLLQHPFHSLCHHFLNRQDLKRAMIKTLSHESAIMDLFLAANAALSHKVSMSFSYQIDQVFD</sequence>
<organism evidence="1 2">
    <name type="scientific">Pistacia integerrima</name>
    <dbReference type="NCBI Taxonomy" id="434235"/>
    <lineage>
        <taxon>Eukaryota</taxon>
        <taxon>Viridiplantae</taxon>
        <taxon>Streptophyta</taxon>
        <taxon>Embryophyta</taxon>
        <taxon>Tracheophyta</taxon>
        <taxon>Spermatophyta</taxon>
        <taxon>Magnoliopsida</taxon>
        <taxon>eudicotyledons</taxon>
        <taxon>Gunneridae</taxon>
        <taxon>Pentapetalae</taxon>
        <taxon>rosids</taxon>
        <taxon>malvids</taxon>
        <taxon>Sapindales</taxon>
        <taxon>Anacardiaceae</taxon>
        <taxon>Pistacia</taxon>
    </lineage>
</organism>
<name>A0ACC0ZBJ9_9ROSI</name>
<keyword evidence="2" id="KW-1185">Reference proteome</keyword>
<protein>
    <submittedName>
        <fullName evidence="1">Uncharacterized protein</fullName>
    </submittedName>
</protein>
<proteinExistence type="predicted"/>